<dbReference type="Gene3D" id="3.40.50.2300">
    <property type="match status" value="1"/>
</dbReference>
<evidence type="ECO:0000256" key="5">
    <source>
        <dbReference type="PIRSR" id="PIRSR617867-1"/>
    </source>
</evidence>
<dbReference type="InterPro" id="IPR036196">
    <property type="entry name" value="Ptyr_pPase_sf"/>
</dbReference>
<dbReference type="GO" id="GO:0004725">
    <property type="term" value="F:protein tyrosine phosphatase activity"/>
    <property type="evidence" value="ECO:0007669"/>
    <property type="project" value="UniProtKB-EC"/>
</dbReference>
<dbReference type="InterPro" id="IPR050438">
    <property type="entry name" value="LMW_PTPase"/>
</dbReference>
<evidence type="ECO:0000259" key="6">
    <source>
        <dbReference type="SMART" id="SM00226"/>
    </source>
</evidence>
<dbReference type="SMART" id="SM00226">
    <property type="entry name" value="LMWPc"/>
    <property type="match status" value="1"/>
</dbReference>
<accession>A0A6I3IMB5</accession>
<dbReference type="SUPFAM" id="SSF52788">
    <property type="entry name" value="Phosphotyrosine protein phosphatases I"/>
    <property type="match status" value="1"/>
</dbReference>
<feature type="active site" description="Nucleophile" evidence="5">
    <location>
        <position position="10"/>
    </location>
</feature>
<keyword evidence="8" id="KW-1185">Reference proteome</keyword>
<evidence type="ECO:0000256" key="3">
    <source>
        <dbReference type="ARBA" id="ARBA00022801"/>
    </source>
</evidence>
<evidence type="ECO:0000313" key="7">
    <source>
        <dbReference type="EMBL" id="MTB71100.1"/>
    </source>
</evidence>
<evidence type="ECO:0000256" key="2">
    <source>
        <dbReference type="ARBA" id="ARBA00013064"/>
    </source>
</evidence>
<dbReference type="PRINTS" id="PR00719">
    <property type="entry name" value="LMWPTPASE"/>
</dbReference>
<organism evidence="7 8">
    <name type="scientific">Arsenicicoccus cauae</name>
    <dbReference type="NCBI Taxonomy" id="2663847"/>
    <lineage>
        <taxon>Bacteria</taxon>
        <taxon>Bacillati</taxon>
        <taxon>Actinomycetota</taxon>
        <taxon>Actinomycetes</taxon>
        <taxon>Micrococcales</taxon>
        <taxon>Intrasporangiaceae</taxon>
        <taxon>Arsenicicoccus</taxon>
    </lineage>
</organism>
<dbReference type="PANTHER" id="PTHR11717">
    <property type="entry name" value="LOW MOLECULAR WEIGHT PROTEIN TYROSINE PHOSPHATASE"/>
    <property type="match status" value="1"/>
</dbReference>
<evidence type="ECO:0000313" key="8">
    <source>
        <dbReference type="Proteomes" id="UP000431092"/>
    </source>
</evidence>
<dbReference type="PANTHER" id="PTHR11717:SF7">
    <property type="entry name" value="LOW MOLECULAR WEIGHT PHOSPHOTYROSINE PROTEIN PHOSPHATASE"/>
    <property type="match status" value="1"/>
</dbReference>
<keyword evidence="3" id="KW-0378">Hydrolase</keyword>
<evidence type="ECO:0000256" key="4">
    <source>
        <dbReference type="ARBA" id="ARBA00022912"/>
    </source>
</evidence>
<dbReference type="InterPro" id="IPR023485">
    <property type="entry name" value="Ptyr_pPase"/>
</dbReference>
<dbReference type="CDD" id="cd16343">
    <property type="entry name" value="LMWPTP"/>
    <property type="match status" value="1"/>
</dbReference>
<dbReference type="EC" id="3.1.3.48" evidence="2"/>
<evidence type="ECO:0000256" key="1">
    <source>
        <dbReference type="ARBA" id="ARBA00011063"/>
    </source>
</evidence>
<reference evidence="7 8" key="1">
    <citation type="submission" date="2019-11" db="EMBL/GenBank/DDBJ databases">
        <title>Whole genome sequencing identifies a novel species of the genus Arsenicicoccus isolated from human blood.</title>
        <authorList>
            <person name="Jeong J.H."/>
            <person name="Kweon O.J."/>
            <person name="Kim H.R."/>
            <person name="Kim T.-H."/>
            <person name="Ha S.-M."/>
            <person name="Lee M.-K."/>
        </authorList>
    </citation>
    <scope>NUCLEOTIDE SEQUENCE [LARGE SCALE GENOMIC DNA]</scope>
    <source>
        <strain evidence="7 8">MKL-02</strain>
    </source>
</reference>
<gene>
    <name evidence="7" type="ORF">GGG17_03750</name>
</gene>
<comment type="similarity">
    <text evidence="1">Belongs to the low molecular weight phosphotyrosine protein phosphatase family.</text>
</comment>
<feature type="domain" description="Phosphotyrosine protein phosphatase I" evidence="6">
    <location>
        <begin position="4"/>
        <end position="157"/>
    </location>
</feature>
<feature type="active site" description="Proton donor" evidence="5">
    <location>
        <position position="131"/>
    </location>
</feature>
<dbReference type="Proteomes" id="UP000431092">
    <property type="component" value="Unassembled WGS sequence"/>
</dbReference>
<dbReference type="InterPro" id="IPR017867">
    <property type="entry name" value="Tyr_phospatase_low_mol_wt"/>
</dbReference>
<dbReference type="AlphaFoldDB" id="A0A6I3IMB5"/>
<protein>
    <recommendedName>
        <fullName evidence="2">protein-tyrosine-phosphatase</fullName>
        <ecNumber evidence="2">3.1.3.48</ecNumber>
    </recommendedName>
</protein>
<comment type="caution">
    <text evidence="7">The sequence shown here is derived from an EMBL/GenBank/DDBJ whole genome shotgun (WGS) entry which is preliminary data.</text>
</comment>
<name>A0A6I3IMB5_9MICO</name>
<dbReference type="Pfam" id="PF01451">
    <property type="entry name" value="LMWPc"/>
    <property type="match status" value="1"/>
</dbReference>
<feature type="active site" evidence="5">
    <location>
        <position position="16"/>
    </location>
</feature>
<dbReference type="RefSeq" id="WP_154592441.1">
    <property type="nucleotide sequence ID" value="NZ_CP171001.1"/>
</dbReference>
<dbReference type="EMBL" id="WLVL01000017">
    <property type="protein sequence ID" value="MTB71100.1"/>
    <property type="molecule type" value="Genomic_DNA"/>
</dbReference>
<proteinExistence type="inferred from homology"/>
<sequence>MADYRICVICSGNICRSPMGEVILRHLLDEAGLGDRVEVDSAGTGGWHEGDGADPRTLTSLTSGGYDGSAHRARQWQQAWYADRDLVLVADRGHERELQRHAPTEQDRDKVRLMREFDDDAVAAGTLEVDDPYYGDAADFDRCRDEVEAAMRGVVEHVREQLDA</sequence>
<keyword evidence="4" id="KW-0904">Protein phosphatase</keyword>